<keyword evidence="8" id="KW-1015">Disulfide bond</keyword>
<keyword evidence="7" id="KW-0472">Membrane</keyword>
<evidence type="ECO:0000259" key="12">
    <source>
        <dbReference type="PROSITE" id="PS50835"/>
    </source>
</evidence>
<feature type="domain" description="Fibronectin type-III" evidence="13">
    <location>
        <begin position="327"/>
        <end position="426"/>
    </location>
</feature>
<dbReference type="InterPro" id="IPR007110">
    <property type="entry name" value="Ig-like_dom"/>
</dbReference>
<dbReference type="GO" id="GO:0060857">
    <property type="term" value="P:establishment of glial blood-brain barrier"/>
    <property type="evidence" value="ECO:0007669"/>
    <property type="project" value="UniProtKB-ARBA"/>
</dbReference>
<dbReference type="GO" id="GO:0061343">
    <property type="term" value="P:cell adhesion involved in heart morphogenesis"/>
    <property type="evidence" value="ECO:0007669"/>
    <property type="project" value="UniProtKB-ARBA"/>
</dbReference>
<dbReference type="PANTHER" id="PTHR44170">
    <property type="entry name" value="PROTEIN SIDEKICK"/>
    <property type="match status" value="1"/>
</dbReference>
<dbReference type="FunFam" id="2.60.40.10:FF:000004">
    <property type="entry name" value="DCC isoform 1"/>
    <property type="match status" value="1"/>
</dbReference>
<accession>A0A212F1D5</accession>
<evidence type="ECO:0000256" key="9">
    <source>
        <dbReference type="ARBA" id="ARBA00023180"/>
    </source>
</evidence>
<keyword evidence="9" id="KW-0325">Glycoprotein</keyword>
<dbReference type="SMART" id="SM00060">
    <property type="entry name" value="FN3"/>
    <property type="match status" value="4"/>
</dbReference>
<dbReference type="Pfam" id="PF13927">
    <property type="entry name" value="Ig_3"/>
    <property type="match status" value="1"/>
</dbReference>
<dbReference type="InterPro" id="IPR036179">
    <property type="entry name" value="Ig-like_dom_sf"/>
</dbReference>
<dbReference type="EMBL" id="AGBW02010898">
    <property type="protein sequence ID" value="OWR47552.1"/>
    <property type="molecule type" value="Genomic_DNA"/>
</dbReference>
<dbReference type="SMART" id="SM00408">
    <property type="entry name" value="IGc2"/>
    <property type="match status" value="2"/>
</dbReference>
<dbReference type="GO" id="GO:0008366">
    <property type="term" value="P:axon ensheathment"/>
    <property type="evidence" value="ECO:0007669"/>
    <property type="project" value="UniProtKB-ARBA"/>
</dbReference>
<keyword evidence="5" id="KW-0130">Cell adhesion</keyword>
<evidence type="ECO:0000256" key="2">
    <source>
        <dbReference type="ARBA" id="ARBA00022475"/>
    </source>
</evidence>
<evidence type="ECO:0000256" key="11">
    <source>
        <dbReference type="ARBA" id="ARBA00060461"/>
    </source>
</evidence>
<dbReference type="PROSITE" id="PS50835">
    <property type="entry name" value="IG_LIKE"/>
    <property type="match status" value="2"/>
</dbReference>
<dbReference type="KEGG" id="dpl:KGM_208940"/>
<dbReference type="FunFam" id="2.60.40.10:FF:000047">
    <property type="entry name" value="Contactin 1"/>
    <property type="match status" value="1"/>
</dbReference>
<dbReference type="InterPro" id="IPR013098">
    <property type="entry name" value="Ig_I-set"/>
</dbReference>
<dbReference type="InterPro" id="IPR003599">
    <property type="entry name" value="Ig_sub"/>
</dbReference>
<keyword evidence="10" id="KW-0393">Immunoglobulin domain</keyword>
<proteinExistence type="predicted"/>
<dbReference type="PANTHER" id="PTHR44170:SF6">
    <property type="entry name" value="CONTACTIN"/>
    <property type="match status" value="1"/>
</dbReference>
<evidence type="ECO:0000256" key="1">
    <source>
        <dbReference type="ARBA" id="ARBA00004236"/>
    </source>
</evidence>
<evidence type="ECO:0000256" key="3">
    <source>
        <dbReference type="ARBA" id="ARBA00022729"/>
    </source>
</evidence>
<dbReference type="GO" id="GO:0019991">
    <property type="term" value="P:septate junction assembly"/>
    <property type="evidence" value="ECO:0007669"/>
    <property type="project" value="UniProtKB-ARBA"/>
</dbReference>
<dbReference type="InterPro" id="IPR036116">
    <property type="entry name" value="FN3_sf"/>
</dbReference>
<dbReference type="STRING" id="278856.A0A212F1D5"/>
<sequence>MYQCEAKNQLRTKYSTGQLRVLSLKPSFKKHPLESETYGSEGGNVTLRCNPEAAPKPTFTWKKDNIVIGAGGKRFITENGNLIIRQLSRDDEGVYTCVAKNQYGTDESRGRLIVLRAPRFIERLPPRITTQVGQVIFLHCNAEIDSMLDTAYLWNHNGIRMKEAADLYADKRIKIDGGELTIFDVSLSDVGEYECIVKSAIGRISTRTQLRIEGPPGPPGGVQVSNIQQSSVTLEWTDSNPNGRPITNYVVTGRTQWNSTWFVLSESVTNVFEIDRYNGRKRATVTTTLMPWSVYEFRVQAVNSLGIGEPSSPSPQFSTQADKPYHSPFNIGGGGGKIGDLTIKWTPLPRSLQNGPGIYYKIFWRRNNTEVEFQSLSLKEYGNIGMHVVHVPLDYFFTPYNIKVQAFNDIGAGPESEVVTIYSAEDMPQVAPQQVYSRSFNSTSLNVTWNPIDQSRDRLRGKLIGHRLKYWKQANKEEECIYYLSRTTRNWALIVGLQPDTYYYVKVMAFNSAGEGPESERYLERTYRKAPQKPPASVNVWAVNPSTVRVVWRYVQPTDEEEPLIGYKVRVWEIDQDMSTANDTLVPVEHKLEAYVNSLTPGKSYNLRVLAYSNGGDGRMSSPPITFQMGDYHSDAYGYYVRSAAHKQNVSHIYSVEMFLFYIFFLTCYSL</sequence>
<comment type="caution">
    <text evidence="14">The sequence shown here is derived from an EMBL/GenBank/DDBJ whole genome shotgun (WGS) entry which is preliminary data.</text>
</comment>
<evidence type="ECO:0000256" key="8">
    <source>
        <dbReference type="ARBA" id="ARBA00023157"/>
    </source>
</evidence>
<evidence type="ECO:0000256" key="5">
    <source>
        <dbReference type="ARBA" id="ARBA00022889"/>
    </source>
</evidence>
<feature type="domain" description="Ig-like" evidence="12">
    <location>
        <begin position="118"/>
        <end position="213"/>
    </location>
</feature>
<comment type="subcellular location">
    <subcellularLocation>
        <location evidence="11">Cell junction</location>
        <location evidence="11">Septate junction</location>
    </subcellularLocation>
    <subcellularLocation>
        <location evidence="1">Cell membrane</location>
    </subcellularLocation>
</comment>
<evidence type="ECO:0000256" key="10">
    <source>
        <dbReference type="ARBA" id="ARBA00023319"/>
    </source>
</evidence>
<dbReference type="SUPFAM" id="SSF49265">
    <property type="entry name" value="Fibronectin type III"/>
    <property type="match status" value="2"/>
</dbReference>
<dbReference type="eggNOG" id="KOG3513">
    <property type="taxonomic scope" value="Eukaryota"/>
</dbReference>
<dbReference type="PROSITE" id="PS50853">
    <property type="entry name" value="FN3"/>
    <property type="match status" value="4"/>
</dbReference>
<dbReference type="GO" id="GO:0098609">
    <property type="term" value="P:cell-cell adhesion"/>
    <property type="evidence" value="ECO:0007669"/>
    <property type="project" value="TreeGrafter"/>
</dbReference>
<keyword evidence="6" id="KW-0965">Cell junction</keyword>
<dbReference type="SMART" id="SM00409">
    <property type="entry name" value="IG"/>
    <property type="match status" value="2"/>
</dbReference>
<dbReference type="SUPFAM" id="SSF48726">
    <property type="entry name" value="Immunoglobulin"/>
    <property type="match status" value="2"/>
</dbReference>
<feature type="domain" description="Fibronectin type-III" evidence="13">
    <location>
        <begin position="431"/>
        <end position="529"/>
    </location>
</feature>
<dbReference type="InterPro" id="IPR013783">
    <property type="entry name" value="Ig-like_fold"/>
</dbReference>
<evidence type="ECO:0000259" key="13">
    <source>
        <dbReference type="PROSITE" id="PS50853"/>
    </source>
</evidence>
<feature type="domain" description="Fibronectin type-III" evidence="13">
    <location>
        <begin position="534"/>
        <end position="632"/>
    </location>
</feature>
<dbReference type="FunFam" id="2.60.40.10:FF:001529">
    <property type="entry name" value="Cell adhesion molecule"/>
    <property type="match status" value="1"/>
</dbReference>
<dbReference type="Pfam" id="PF00041">
    <property type="entry name" value="fn3"/>
    <property type="match status" value="3"/>
</dbReference>
<dbReference type="FunFam" id="2.60.40.10:FF:000035">
    <property type="entry name" value="Contactin 1"/>
    <property type="match status" value="1"/>
</dbReference>
<keyword evidence="2" id="KW-1003">Cell membrane</keyword>
<feature type="domain" description="Fibronectin type-III" evidence="13">
    <location>
        <begin position="218"/>
        <end position="322"/>
    </location>
</feature>
<dbReference type="GO" id="GO:0005886">
    <property type="term" value="C:plasma membrane"/>
    <property type="evidence" value="ECO:0007669"/>
    <property type="project" value="UniProtKB-SubCell"/>
</dbReference>
<dbReference type="Pfam" id="PF07679">
    <property type="entry name" value="I-set"/>
    <property type="match status" value="1"/>
</dbReference>
<dbReference type="AlphaFoldDB" id="A0A212F1D5"/>
<keyword evidence="15" id="KW-1185">Reference proteome</keyword>
<evidence type="ECO:0000313" key="14">
    <source>
        <dbReference type="EMBL" id="OWR47552.1"/>
    </source>
</evidence>
<dbReference type="InParanoid" id="A0A212F1D5"/>
<dbReference type="CDD" id="cd00063">
    <property type="entry name" value="FN3"/>
    <property type="match status" value="4"/>
</dbReference>
<name>A0A212F1D5_DANPL</name>
<evidence type="ECO:0000256" key="4">
    <source>
        <dbReference type="ARBA" id="ARBA00022737"/>
    </source>
</evidence>
<dbReference type="InterPro" id="IPR003961">
    <property type="entry name" value="FN3_dom"/>
</dbReference>
<keyword evidence="4" id="KW-0677">Repeat</keyword>
<dbReference type="GO" id="GO:0021682">
    <property type="term" value="P:nerve maturation"/>
    <property type="evidence" value="ECO:0007669"/>
    <property type="project" value="UniProtKB-ARBA"/>
</dbReference>
<organism evidence="14 15">
    <name type="scientific">Danaus plexippus plexippus</name>
    <dbReference type="NCBI Taxonomy" id="278856"/>
    <lineage>
        <taxon>Eukaryota</taxon>
        <taxon>Metazoa</taxon>
        <taxon>Ecdysozoa</taxon>
        <taxon>Arthropoda</taxon>
        <taxon>Hexapoda</taxon>
        <taxon>Insecta</taxon>
        <taxon>Pterygota</taxon>
        <taxon>Neoptera</taxon>
        <taxon>Endopterygota</taxon>
        <taxon>Lepidoptera</taxon>
        <taxon>Glossata</taxon>
        <taxon>Ditrysia</taxon>
        <taxon>Papilionoidea</taxon>
        <taxon>Nymphalidae</taxon>
        <taxon>Danainae</taxon>
        <taxon>Danaini</taxon>
        <taxon>Danaina</taxon>
        <taxon>Danaus</taxon>
        <taxon>Danaus</taxon>
    </lineage>
</organism>
<evidence type="ECO:0000313" key="15">
    <source>
        <dbReference type="Proteomes" id="UP000007151"/>
    </source>
</evidence>
<evidence type="ECO:0000256" key="6">
    <source>
        <dbReference type="ARBA" id="ARBA00022949"/>
    </source>
</evidence>
<evidence type="ECO:0000256" key="7">
    <source>
        <dbReference type="ARBA" id="ARBA00023136"/>
    </source>
</evidence>
<dbReference type="InterPro" id="IPR003598">
    <property type="entry name" value="Ig_sub2"/>
</dbReference>
<gene>
    <name evidence="14" type="ORF">KGM_208940</name>
</gene>
<protein>
    <submittedName>
        <fullName evidence="14">Contactin</fullName>
    </submittedName>
</protein>
<dbReference type="GO" id="GO:0005918">
    <property type="term" value="C:septate junction"/>
    <property type="evidence" value="ECO:0007669"/>
    <property type="project" value="UniProtKB-SubCell"/>
</dbReference>
<reference evidence="14 15" key="1">
    <citation type="journal article" date="2011" name="Cell">
        <title>The monarch butterfly genome yields insights into long-distance migration.</title>
        <authorList>
            <person name="Zhan S."/>
            <person name="Merlin C."/>
            <person name="Boore J.L."/>
            <person name="Reppert S.M."/>
        </authorList>
    </citation>
    <scope>NUCLEOTIDE SEQUENCE [LARGE SCALE GENOMIC DNA]</scope>
    <source>
        <strain evidence="14">F-2</strain>
    </source>
</reference>
<dbReference type="Gene3D" id="2.60.40.10">
    <property type="entry name" value="Immunoglobulins"/>
    <property type="match status" value="6"/>
</dbReference>
<dbReference type="Proteomes" id="UP000007151">
    <property type="component" value="Unassembled WGS sequence"/>
</dbReference>
<keyword evidence="3" id="KW-0732">Signal</keyword>
<feature type="domain" description="Ig-like" evidence="12">
    <location>
        <begin position="26"/>
        <end position="113"/>
    </location>
</feature>